<dbReference type="PANTHER" id="PTHR22960">
    <property type="entry name" value="MOLYBDOPTERIN COFACTOR SYNTHESIS PROTEIN A"/>
    <property type="match status" value="1"/>
</dbReference>
<protein>
    <submittedName>
        <fullName evidence="9">GTP 3',8-cyclase 1</fullName>
    </submittedName>
</protein>
<dbReference type="PROSITE" id="PS51918">
    <property type="entry name" value="RADICAL_SAM"/>
    <property type="match status" value="1"/>
</dbReference>
<keyword evidence="10" id="KW-1185">Reference proteome</keyword>
<dbReference type="InterPro" id="IPR050105">
    <property type="entry name" value="MoCo_biosynth_MoaA/MoaC"/>
</dbReference>
<dbReference type="SFLD" id="SFLDG01067">
    <property type="entry name" value="SPASM/twitch_domain_containing"/>
    <property type="match status" value="1"/>
</dbReference>
<dbReference type="SFLD" id="SFLDG01386">
    <property type="entry name" value="main_SPASM_domain-containing"/>
    <property type="match status" value="1"/>
</dbReference>
<keyword evidence="3" id="KW-0949">S-adenosyl-L-methionine</keyword>
<evidence type="ECO:0000256" key="4">
    <source>
        <dbReference type="ARBA" id="ARBA00022723"/>
    </source>
</evidence>
<evidence type="ECO:0000256" key="2">
    <source>
        <dbReference type="ARBA" id="ARBA00022485"/>
    </source>
</evidence>
<dbReference type="Gene3D" id="3.20.20.70">
    <property type="entry name" value="Aldolase class I"/>
    <property type="match status" value="1"/>
</dbReference>
<dbReference type="PANTHER" id="PTHR22960:SF0">
    <property type="entry name" value="MOLYBDENUM COFACTOR BIOSYNTHESIS PROTEIN 1"/>
    <property type="match status" value="1"/>
</dbReference>
<evidence type="ECO:0000256" key="6">
    <source>
        <dbReference type="ARBA" id="ARBA00023014"/>
    </source>
</evidence>
<dbReference type="SFLD" id="SFLDS00029">
    <property type="entry name" value="Radical_SAM"/>
    <property type="match status" value="1"/>
</dbReference>
<dbReference type="GO" id="GO:0061798">
    <property type="term" value="F:GTP 3',8'-cyclase activity"/>
    <property type="evidence" value="ECO:0007669"/>
    <property type="project" value="TreeGrafter"/>
</dbReference>
<evidence type="ECO:0000256" key="3">
    <source>
        <dbReference type="ARBA" id="ARBA00022691"/>
    </source>
</evidence>
<evidence type="ECO:0000256" key="1">
    <source>
        <dbReference type="ARBA" id="ARBA00001966"/>
    </source>
</evidence>
<dbReference type="SUPFAM" id="SSF102114">
    <property type="entry name" value="Radical SAM enzymes"/>
    <property type="match status" value="1"/>
</dbReference>
<organism evidence="9 10">
    <name type="scientific">Pontiella desulfatans</name>
    <dbReference type="NCBI Taxonomy" id="2750659"/>
    <lineage>
        <taxon>Bacteria</taxon>
        <taxon>Pseudomonadati</taxon>
        <taxon>Kiritimatiellota</taxon>
        <taxon>Kiritimatiellia</taxon>
        <taxon>Kiritimatiellales</taxon>
        <taxon>Pontiellaceae</taxon>
        <taxon>Pontiella</taxon>
    </lineage>
</organism>
<evidence type="ECO:0000256" key="7">
    <source>
        <dbReference type="ARBA" id="ARBA00023150"/>
    </source>
</evidence>
<reference evidence="9 10" key="1">
    <citation type="submission" date="2019-04" db="EMBL/GenBank/DDBJ databases">
        <authorList>
            <person name="Van Vliet M D."/>
        </authorList>
    </citation>
    <scope>NUCLEOTIDE SEQUENCE [LARGE SCALE GENOMIC DNA]</scope>
    <source>
        <strain evidence="9 10">F1</strain>
    </source>
</reference>
<evidence type="ECO:0000313" key="10">
    <source>
        <dbReference type="Proteomes" id="UP000366872"/>
    </source>
</evidence>
<keyword evidence="6" id="KW-0411">Iron-sulfur</keyword>
<dbReference type="InterPro" id="IPR058240">
    <property type="entry name" value="rSAM_sf"/>
</dbReference>
<dbReference type="Pfam" id="PF04055">
    <property type="entry name" value="Radical_SAM"/>
    <property type="match status" value="1"/>
</dbReference>
<sequence>MFDCFNRRINYLRISVTDLCNLRCRYCMPEEGIEQIPHPEILSFEEIRDIAAVAVGLGVDKVRLTGGEPLVRRNMVHLVEMLSSIEGINDLAMTTNGILLESFAQPLKDAGLHRLNVSLDTLDPDRYRQTTRGGDLRDVLRGLEAAKAAGFKTIKLNCVITQSADEPDAQAVATYGREQGCEVRYIRCMDIRNGSFWTVEGGDGGHCSTCNRLRLTSKGDLFPCLFSDLHYSVKELGIEPALRAAVGNKPASGHKSETNQFYSIGG</sequence>
<name>A0A6C2U7I7_PONDE</name>
<dbReference type="EMBL" id="CAAHFG010000002">
    <property type="protein sequence ID" value="VGO15481.1"/>
    <property type="molecule type" value="Genomic_DNA"/>
</dbReference>
<accession>A0A6C2U7I7</accession>
<dbReference type="GO" id="GO:0061799">
    <property type="term" value="F:cyclic pyranopterin monophosphate synthase activity"/>
    <property type="evidence" value="ECO:0007669"/>
    <property type="project" value="TreeGrafter"/>
</dbReference>
<dbReference type="InterPro" id="IPR000385">
    <property type="entry name" value="MoaA_NifB_PqqE_Fe-S-bd_CS"/>
</dbReference>
<keyword evidence="4" id="KW-0479">Metal-binding</keyword>
<dbReference type="InterPro" id="IPR013785">
    <property type="entry name" value="Aldolase_TIM"/>
</dbReference>
<feature type="domain" description="Radical SAM core" evidence="8">
    <location>
        <begin position="4"/>
        <end position="232"/>
    </location>
</feature>
<evidence type="ECO:0000313" key="9">
    <source>
        <dbReference type="EMBL" id="VGO15481.1"/>
    </source>
</evidence>
<dbReference type="AlphaFoldDB" id="A0A6C2U7I7"/>
<evidence type="ECO:0000256" key="5">
    <source>
        <dbReference type="ARBA" id="ARBA00023004"/>
    </source>
</evidence>
<dbReference type="RefSeq" id="WP_136081040.1">
    <property type="nucleotide sequence ID" value="NZ_CAAHFG010000002.1"/>
</dbReference>
<dbReference type="GO" id="GO:0046872">
    <property type="term" value="F:metal ion binding"/>
    <property type="evidence" value="ECO:0007669"/>
    <property type="project" value="UniProtKB-KW"/>
</dbReference>
<dbReference type="InterPro" id="IPR007197">
    <property type="entry name" value="rSAM"/>
</dbReference>
<keyword evidence="5" id="KW-0408">Iron</keyword>
<dbReference type="Proteomes" id="UP000366872">
    <property type="component" value="Unassembled WGS sequence"/>
</dbReference>
<dbReference type="GO" id="GO:0006777">
    <property type="term" value="P:Mo-molybdopterin cofactor biosynthetic process"/>
    <property type="evidence" value="ECO:0007669"/>
    <property type="project" value="UniProtKB-KW"/>
</dbReference>
<comment type="cofactor">
    <cofactor evidence="1">
        <name>[4Fe-4S] cluster</name>
        <dbReference type="ChEBI" id="CHEBI:49883"/>
    </cofactor>
</comment>
<dbReference type="SMART" id="SM00729">
    <property type="entry name" value="Elp3"/>
    <property type="match status" value="1"/>
</dbReference>
<keyword evidence="2" id="KW-0004">4Fe-4S</keyword>
<dbReference type="InterPro" id="IPR006638">
    <property type="entry name" value="Elp3/MiaA/NifB-like_rSAM"/>
</dbReference>
<dbReference type="GO" id="GO:0051539">
    <property type="term" value="F:4 iron, 4 sulfur cluster binding"/>
    <property type="evidence" value="ECO:0007669"/>
    <property type="project" value="UniProtKB-KW"/>
</dbReference>
<keyword evidence="7" id="KW-0501">Molybdenum cofactor biosynthesis</keyword>
<gene>
    <name evidence="9" type="primary">moaA1</name>
    <name evidence="9" type="ORF">PDESU_04064</name>
</gene>
<dbReference type="PROSITE" id="PS01305">
    <property type="entry name" value="MOAA_NIFB_PQQE"/>
    <property type="match status" value="1"/>
</dbReference>
<evidence type="ECO:0000259" key="8">
    <source>
        <dbReference type="PROSITE" id="PS51918"/>
    </source>
</evidence>
<proteinExistence type="predicted"/>
<dbReference type="CDD" id="cd01335">
    <property type="entry name" value="Radical_SAM"/>
    <property type="match status" value="1"/>
</dbReference>